<dbReference type="InterPro" id="IPR005119">
    <property type="entry name" value="LysR_subst-bd"/>
</dbReference>
<sequence>MDFIYIRSFMEVARCQSFTKAAENLGYVQSSVTAHIQKLESEYGVTLFERFGRTMRLTSAGENLLDTFEQILELYDNSKHLISRQARSHLDIGTIESLVSFFLPPVFHRFRLTFPNINLQVSPSHDHQVIQQVKSGAMDIGVILDRIVCDDDIQAITLRQEELVVVACPGHPLQGRKQLSLNALHGESYIATEQSCTYRGAFERLLGNQGVDYTIHHEFGSLEAIKQCVSYGLGIGLLPRIAVARELLEGRLVELDISHPEIAFYTQIVLHKKKWLDPAIRHMIELLYEAAGTQVKTASPSSLEGDTLLSEIIQK</sequence>
<proteinExistence type="inferred from homology"/>
<dbReference type="FunFam" id="1.10.10.10:FF:000001">
    <property type="entry name" value="LysR family transcriptional regulator"/>
    <property type="match status" value="1"/>
</dbReference>
<keyword evidence="7" id="KW-1185">Reference proteome</keyword>
<dbReference type="AlphaFoldDB" id="A0A7X0RS66"/>
<dbReference type="SUPFAM" id="SSF53850">
    <property type="entry name" value="Periplasmic binding protein-like II"/>
    <property type="match status" value="1"/>
</dbReference>
<dbReference type="PROSITE" id="PS50931">
    <property type="entry name" value="HTH_LYSR"/>
    <property type="match status" value="1"/>
</dbReference>
<dbReference type="InterPro" id="IPR036390">
    <property type="entry name" value="WH_DNA-bd_sf"/>
</dbReference>
<evidence type="ECO:0000256" key="2">
    <source>
        <dbReference type="ARBA" id="ARBA00023015"/>
    </source>
</evidence>
<dbReference type="Gene3D" id="1.10.10.10">
    <property type="entry name" value="Winged helix-like DNA-binding domain superfamily/Winged helix DNA-binding domain"/>
    <property type="match status" value="1"/>
</dbReference>
<gene>
    <name evidence="6" type="ORF">H7C19_17915</name>
</gene>
<feature type="domain" description="HTH lysR-type" evidence="5">
    <location>
        <begin position="1"/>
        <end position="58"/>
    </location>
</feature>
<dbReference type="EMBL" id="JACJVP010000029">
    <property type="protein sequence ID" value="MBB6672561.1"/>
    <property type="molecule type" value="Genomic_DNA"/>
</dbReference>
<name>A0A7X0RS66_9BACL</name>
<dbReference type="PANTHER" id="PTHR30126:SF100">
    <property type="entry name" value="LYSR-FAMILY TRANSCRIPTIONAL REGULATOR"/>
    <property type="match status" value="1"/>
</dbReference>
<evidence type="ECO:0000256" key="3">
    <source>
        <dbReference type="ARBA" id="ARBA00023125"/>
    </source>
</evidence>
<dbReference type="CDD" id="cd05466">
    <property type="entry name" value="PBP2_LTTR_substrate"/>
    <property type="match status" value="1"/>
</dbReference>
<keyword evidence="4" id="KW-0804">Transcription</keyword>
<organism evidence="6 7">
    <name type="scientific">Cohnella nanjingensis</name>
    <dbReference type="NCBI Taxonomy" id="1387779"/>
    <lineage>
        <taxon>Bacteria</taxon>
        <taxon>Bacillati</taxon>
        <taxon>Bacillota</taxon>
        <taxon>Bacilli</taxon>
        <taxon>Bacillales</taxon>
        <taxon>Paenibacillaceae</taxon>
        <taxon>Cohnella</taxon>
    </lineage>
</organism>
<evidence type="ECO:0000313" key="7">
    <source>
        <dbReference type="Proteomes" id="UP000547209"/>
    </source>
</evidence>
<evidence type="ECO:0000259" key="5">
    <source>
        <dbReference type="PROSITE" id="PS50931"/>
    </source>
</evidence>
<dbReference type="GO" id="GO:0000976">
    <property type="term" value="F:transcription cis-regulatory region binding"/>
    <property type="evidence" value="ECO:0007669"/>
    <property type="project" value="TreeGrafter"/>
</dbReference>
<dbReference type="GO" id="GO:0003700">
    <property type="term" value="F:DNA-binding transcription factor activity"/>
    <property type="evidence" value="ECO:0007669"/>
    <property type="project" value="InterPro"/>
</dbReference>
<dbReference type="Pfam" id="PF03466">
    <property type="entry name" value="LysR_substrate"/>
    <property type="match status" value="1"/>
</dbReference>
<dbReference type="PANTHER" id="PTHR30126">
    <property type="entry name" value="HTH-TYPE TRANSCRIPTIONAL REGULATOR"/>
    <property type="match status" value="1"/>
</dbReference>
<dbReference type="PRINTS" id="PR00039">
    <property type="entry name" value="HTHLYSR"/>
</dbReference>
<accession>A0A7X0RS66</accession>
<comment type="similarity">
    <text evidence="1">Belongs to the LysR transcriptional regulatory family.</text>
</comment>
<dbReference type="Gene3D" id="3.40.190.290">
    <property type="match status" value="1"/>
</dbReference>
<comment type="caution">
    <text evidence="6">The sequence shown here is derived from an EMBL/GenBank/DDBJ whole genome shotgun (WGS) entry which is preliminary data.</text>
</comment>
<evidence type="ECO:0000256" key="4">
    <source>
        <dbReference type="ARBA" id="ARBA00023163"/>
    </source>
</evidence>
<keyword evidence="2" id="KW-0805">Transcription regulation</keyword>
<dbReference type="Proteomes" id="UP000547209">
    <property type="component" value="Unassembled WGS sequence"/>
</dbReference>
<evidence type="ECO:0000256" key="1">
    <source>
        <dbReference type="ARBA" id="ARBA00009437"/>
    </source>
</evidence>
<dbReference type="Pfam" id="PF00126">
    <property type="entry name" value="HTH_1"/>
    <property type="match status" value="1"/>
</dbReference>
<evidence type="ECO:0000313" key="6">
    <source>
        <dbReference type="EMBL" id="MBB6672561.1"/>
    </source>
</evidence>
<dbReference type="InterPro" id="IPR000847">
    <property type="entry name" value="LysR_HTH_N"/>
</dbReference>
<keyword evidence="3" id="KW-0238">DNA-binding</keyword>
<dbReference type="SUPFAM" id="SSF46785">
    <property type="entry name" value="Winged helix' DNA-binding domain"/>
    <property type="match status" value="1"/>
</dbReference>
<protein>
    <submittedName>
        <fullName evidence="6">LysR family transcriptional regulator</fullName>
    </submittedName>
</protein>
<reference evidence="6 7" key="1">
    <citation type="submission" date="2020-08" db="EMBL/GenBank/DDBJ databases">
        <title>Cohnella phylogeny.</title>
        <authorList>
            <person name="Dunlap C."/>
        </authorList>
    </citation>
    <scope>NUCLEOTIDE SEQUENCE [LARGE SCALE GENOMIC DNA]</scope>
    <source>
        <strain evidence="6 7">DSM 28246</strain>
    </source>
</reference>
<dbReference type="InterPro" id="IPR036388">
    <property type="entry name" value="WH-like_DNA-bd_sf"/>
</dbReference>